<protein>
    <recommendedName>
        <fullName evidence="4">EF-hand domain-containing protein</fullName>
    </recommendedName>
</protein>
<dbReference type="FunFam" id="1.10.238.10:FF:000001">
    <property type="entry name" value="Calmodulin 1"/>
    <property type="match status" value="1"/>
</dbReference>
<keyword evidence="1" id="KW-0677">Repeat</keyword>
<dbReference type="PROSITE" id="PS00018">
    <property type="entry name" value="EF_HAND_1"/>
    <property type="match status" value="4"/>
</dbReference>
<dbReference type="PANTHER" id="PTHR23050">
    <property type="entry name" value="CALCIUM BINDING PROTEIN"/>
    <property type="match status" value="1"/>
</dbReference>
<reference evidence="6" key="3">
    <citation type="submission" date="2025-08" db="UniProtKB">
        <authorList>
            <consortium name="RefSeq"/>
        </authorList>
    </citation>
    <scope>IDENTIFICATION</scope>
    <source>
        <strain evidence="6">NI907</strain>
    </source>
</reference>
<feature type="region of interest" description="Disordered" evidence="3">
    <location>
        <begin position="543"/>
        <end position="574"/>
    </location>
</feature>
<dbReference type="AlphaFoldDB" id="A0A6P8BAF2"/>
<feature type="compositionally biased region" description="Polar residues" evidence="3">
    <location>
        <begin position="423"/>
        <end position="442"/>
    </location>
</feature>
<reference evidence="6" key="1">
    <citation type="journal article" date="2019" name="Mol. Biol. Evol.">
        <title>Blast fungal genomes show frequent chromosomal changes, gene gains and losses, and effector gene turnover.</title>
        <authorList>
            <person name="Gomez Luciano L.B."/>
            <person name="Jason Tsai I."/>
            <person name="Chuma I."/>
            <person name="Tosa Y."/>
            <person name="Chen Y.H."/>
            <person name="Li J.Y."/>
            <person name="Li M.Y."/>
            <person name="Jade Lu M.Y."/>
            <person name="Nakayashiki H."/>
            <person name="Li W.H."/>
        </authorList>
    </citation>
    <scope>NUCLEOTIDE SEQUENCE</scope>
    <source>
        <strain evidence="6">NI907</strain>
    </source>
</reference>
<evidence type="ECO:0000256" key="1">
    <source>
        <dbReference type="ARBA" id="ARBA00022737"/>
    </source>
</evidence>
<dbReference type="SMART" id="SM00054">
    <property type="entry name" value="EFh"/>
    <property type="match status" value="4"/>
</dbReference>
<reference evidence="6" key="2">
    <citation type="submission" date="2019-10" db="EMBL/GenBank/DDBJ databases">
        <authorList>
            <consortium name="NCBI Genome Project"/>
        </authorList>
    </citation>
    <scope>NUCLEOTIDE SEQUENCE</scope>
    <source>
        <strain evidence="6">NI907</strain>
    </source>
</reference>
<sequence length="1014" mass="111050">MGFLSLFSRKQSSSKLSGRLLKSQAYDATIALEPPQRGAYPVAGNGPNVLDTLSKSAKFKSTQFPIHFDIEDTCAPSPPVPRFRGDDAPRPKTAPNGSKSGASPTKDSSKRQSTFRGRTLSFRKSRVISNPTPDLPDKSATPEFSHYGQGFVQVFPQTLPSLPHSLPAVTSPIELTHRRTKSMLSDGGRSVDLLDARSELSPQSPDFKTRVEAAGFKSYGEDVADRNIAMNLDCSHVKAFYTPAAESRTRPPNRDLPLTSVSKDNPKPATSSRSPAACLSKSPSLRLFPDQNPPAKTATAAKSVKDTSGLLQASTTGLKRQGSLSSGTYVPSGSTSGNIANSSARMRAQSLHRTAQSKNTSTPSLPDRPVTSWDPRTDDASSQVPHYIPRRQEEDAERWKKSKIPVATPFRQSTHPATKFHSRFQTYQPKSDSRPVTSSNVGSVPRTSTSAPSDPRPSSSRANSGHVLELPASFAVSDGSDWFAGLDDTKSAPSPCVSISHTHNERSEARSVGGRRCPRTQSMFSLSRRSDLEDISEFVPERTSSRRRWSVASDTPSMSSLGSFAHTPRPQSVMTPETSIDLSFQVMKKPTSKASLRPTQSRGSIYSTNAQGMLEIVADIPRTNRQDHKEDFNIDDYVSSDDDSFVAPRHPRVQDGENLLFRNSGYGISQLPGLSHSYATTEPASAPVVRGRAPPVSMSNPPSERPSSKKSPRLAGRSFDSIASVYSTRRSMSKSQSRFRRPSMEVDHSSDGEIDSLRDSHGHPRESRQQSPSVKGQAAPRRLSVTAVKYDNKSNIEIVHATRICVCGGYADEPKAERLGYSAAARRRKQEKKRERTMQLAQRGRRNNGAGKAERRQSLSNEQLKQLKDVFDLIDKDGTGAISASEFAEAMESLGLSSSAAEAQEIINEIDQNKDGQIDFHEFLRVMSHPETHDALNPNERTKDSKKDERELLAAFKVFDSDGSGSISPEELRHALRPLGYTPAEIDEMIAHADLDGNGSIDYQEFVELMSQKH</sequence>
<feature type="domain" description="EF-hand" evidence="4">
    <location>
        <begin position="984"/>
        <end position="1014"/>
    </location>
</feature>
<dbReference type="Proteomes" id="UP000515153">
    <property type="component" value="Unplaced"/>
</dbReference>
<feature type="compositionally biased region" description="Polar residues" evidence="3">
    <location>
        <begin position="309"/>
        <end position="344"/>
    </location>
</feature>
<feature type="compositionally biased region" description="Polar residues" evidence="3">
    <location>
        <begin position="259"/>
        <end position="274"/>
    </location>
</feature>
<feature type="compositionally biased region" description="Polar residues" evidence="3">
    <location>
        <begin position="724"/>
        <end position="736"/>
    </location>
</feature>
<dbReference type="InterPro" id="IPR018247">
    <property type="entry name" value="EF_Hand_1_Ca_BS"/>
</dbReference>
<feature type="region of interest" description="Disordered" evidence="3">
    <location>
        <begin position="678"/>
        <end position="782"/>
    </location>
</feature>
<gene>
    <name evidence="6" type="ORF">PgNI_03808</name>
</gene>
<dbReference type="KEGG" id="pgri:PgNI_03808"/>
<evidence type="ECO:0000259" key="4">
    <source>
        <dbReference type="PROSITE" id="PS50222"/>
    </source>
</evidence>
<feature type="domain" description="EF-hand" evidence="4">
    <location>
        <begin position="947"/>
        <end position="982"/>
    </location>
</feature>
<organism evidence="5 6">
    <name type="scientific">Pyricularia grisea</name>
    <name type="common">Crabgrass-specific blast fungus</name>
    <name type="synonym">Magnaporthe grisea</name>
    <dbReference type="NCBI Taxonomy" id="148305"/>
    <lineage>
        <taxon>Eukaryota</taxon>
        <taxon>Fungi</taxon>
        <taxon>Dikarya</taxon>
        <taxon>Ascomycota</taxon>
        <taxon>Pezizomycotina</taxon>
        <taxon>Sordariomycetes</taxon>
        <taxon>Sordariomycetidae</taxon>
        <taxon>Magnaporthales</taxon>
        <taxon>Pyriculariaceae</taxon>
        <taxon>Pyricularia</taxon>
    </lineage>
</organism>
<keyword evidence="2" id="KW-0106">Calcium</keyword>
<feature type="region of interest" description="Disordered" evidence="3">
    <location>
        <begin position="823"/>
        <end position="861"/>
    </location>
</feature>
<evidence type="ECO:0000256" key="3">
    <source>
        <dbReference type="SAM" id="MobiDB-lite"/>
    </source>
</evidence>
<dbReference type="PROSITE" id="PS50222">
    <property type="entry name" value="EF_HAND_2"/>
    <property type="match status" value="4"/>
</dbReference>
<proteinExistence type="predicted"/>
<feature type="compositionally biased region" description="Polar residues" evidence="3">
    <location>
        <begin position="351"/>
        <end position="364"/>
    </location>
</feature>
<feature type="compositionally biased region" description="Polar residues" evidence="3">
    <location>
        <begin position="95"/>
        <end position="116"/>
    </location>
</feature>
<evidence type="ECO:0000256" key="2">
    <source>
        <dbReference type="ARBA" id="ARBA00022837"/>
    </source>
</evidence>
<accession>A0A6P8BAF2</accession>
<dbReference type="CDD" id="cd00051">
    <property type="entry name" value="EFh"/>
    <property type="match status" value="2"/>
</dbReference>
<feature type="compositionally biased region" description="Polar residues" evidence="3">
    <location>
        <begin position="552"/>
        <end position="562"/>
    </location>
</feature>
<feature type="compositionally biased region" description="Basic and acidic residues" evidence="3">
    <location>
        <begin position="742"/>
        <end position="768"/>
    </location>
</feature>
<evidence type="ECO:0000313" key="6">
    <source>
        <dbReference type="RefSeq" id="XP_030984157.1"/>
    </source>
</evidence>
<dbReference type="GeneID" id="41958770"/>
<dbReference type="Gene3D" id="1.10.238.10">
    <property type="entry name" value="EF-hand"/>
    <property type="match status" value="2"/>
</dbReference>
<dbReference type="InterPro" id="IPR002048">
    <property type="entry name" value="EF_hand_dom"/>
</dbReference>
<dbReference type="RefSeq" id="XP_030984157.1">
    <property type="nucleotide sequence ID" value="XM_031123861.1"/>
</dbReference>
<dbReference type="InterPro" id="IPR011992">
    <property type="entry name" value="EF-hand-dom_pair"/>
</dbReference>
<feature type="compositionally biased region" description="Basic and acidic residues" evidence="3">
    <location>
        <begin position="390"/>
        <end position="399"/>
    </location>
</feature>
<feature type="domain" description="EF-hand" evidence="4">
    <location>
        <begin position="862"/>
        <end position="897"/>
    </location>
</feature>
<dbReference type="GO" id="GO:0005509">
    <property type="term" value="F:calcium ion binding"/>
    <property type="evidence" value="ECO:0007669"/>
    <property type="project" value="InterPro"/>
</dbReference>
<feature type="region of interest" description="Disordered" evidence="3">
    <location>
        <begin position="245"/>
        <end position="465"/>
    </location>
</feature>
<dbReference type="InterPro" id="IPR050145">
    <property type="entry name" value="Centrin_CML-like"/>
</dbReference>
<dbReference type="SUPFAM" id="SSF47473">
    <property type="entry name" value="EF-hand"/>
    <property type="match status" value="1"/>
</dbReference>
<feature type="region of interest" description="Disordered" evidence="3">
    <location>
        <begin position="494"/>
        <end position="516"/>
    </location>
</feature>
<dbReference type="Pfam" id="PF13499">
    <property type="entry name" value="EF-hand_7"/>
    <property type="match status" value="2"/>
</dbReference>
<evidence type="ECO:0000313" key="5">
    <source>
        <dbReference type="Proteomes" id="UP000515153"/>
    </source>
</evidence>
<name>A0A6P8BAF2_PYRGI</name>
<feature type="domain" description="EF-hand" evidence="4">
    <location>
        <begin position="898"/>
        <end position="933"/>
    </location>
</feature>
<feature type="region of interest" description="Disordered" evidence="3">
    <location>
        <begin position="70"/>
        <end position="143"/>
    </location>
</feature>
<keyword evidence="5" id="KW-1185">Reference proteome</keyword>
<feature type="compositionally biased region" description="Low complexity" evidence="3">
    <location>
        <begin position="445"/>
        <end position="464"/>
    </location>
</feature>